<feature type="transmembrane region" description="Helical" evidence="6">
    <location>
        <begin position="47"/>
        <end position="67"/>
    </location>
</feature>
<evidence type="ECO:0000256" key="1">
    <source>
        <dbReference type="ARBA" id="ARBA00004141"/>
    </source>
</evidence>
<keyword evidence="3 6" id="KW-0812">Transmembrane</keyword>
<dbReference type="PANTHER" id="PTHR31632">
    <property type="entry name" value="IRON TRANSPORTER FTH1"/>
    <property type="match status" value="1"/>
</dbReference>
<dbReference type="Proteomes" id="UP000287171">
    <property type="component" value="Unassembled WGS sequence"/>
</dbReference>
<dbReference type="AlphaFoldDB" id="A0A402BED2"/>
<reference evidence="8" key="1">
    <citation type="submission" date="2018-12" db="EMBL/GenBank/DDBJ databases">
        <title>Tengunoibacter tsumagoiensis gen. nov., sp. nov., Dictyobacter kobayashii sp. nov., D. alpinus sp. nov., and D. joshuensis sp. nov. and description of Dictyobacteraceae fam. nov. within the order Ktedonobacterales isolated from Tengu-no-mugimeshi.</title>
        <authorList>
            <person name="Wang C.M."/>
            <person name="Zheng Y."/>
            <person name="Sakai Y."/>
            <person name="Toyoda A."/>
            <person name="Minakuchi Y."/>
            <person name="Abe K."/>
            <person name="Yokota A."/>
            <person name="Yabe S."/>
        </authorList>
    </citation>
    <scope>NUCLEOTIDE SEQUENCE [LARGE SCALE GENOMIC DNA]</scope>
    <source>
        <strain evidence="8">Uno16</strain>
    </source>
</reference>
<dbReference type="EMBL" id="BIFT01000002">
    <property type="protein sequence ID" value="GCE29791.1"/>
    <property type="molecule type" value="Genomic_DNA"/>
</dbReference>
<keyword evidence="5 6" id="KW-0472">Membrane</keyword>
<comment type="subcellular location">
    <subcellularLocation>
        <location evidence="1">Membrane</location>
        <topology evidence="1">Multi-pass membrane protein</topology>
    </subcellularLocation>
</comment>
<dbReference type="OrthoDB" id="8215804at2"/>
<sequence>MKQEILHKASRATSGFAFGLLAFTSVGREGLETALFTVALSFQSSEFLTILGLVVAIALCYLIYRIGYRLNYRVFFRVMGILLIFFAAGLLSNSIGEFHELGWLPFGEQIVWNASHLLSQETEAGQLLHGLIGYADAPDMLQLGAYLAFLGVVGGFFLWMTRPTPPSPARTIEASSKAQPAR</sequence>
<evidence type="ECO:0008006" key="9">
    <source>
        <dbReference type="Google" id="ProtNLM"/>
    </source>
</evidence>
<organism evidence="7 8">
    <name type="scientific">Dictyobacter alpinus</name>
    <dbReference type="NCBI Taxonomy" id="2014873"/>
    <lineage>
        <taxon>Bacteria</taxon>
        <taxon>Bacillati</taxon>
        <taxon>Chloroflexota</taxon>
        <taxon>Ktedonobacteria</taxon>
        <taxon>Ktedonobacterales</taxon>
        <taxon>Dictyobacteraceae</taxon>
        <taxon>Dictyobacter</taxon>
    </lineage>
</organism>
<dbReference type="GO" id="GO:0033573">
    <property type="term" value="C:high-affinity iron permease complex"/>
    <property type="evidence" value="ECO:0007669"/>
    <property type="project" value="InterPro"/>
</dbReference>
<dbReference type="PANTHER" id="PTHR31632:SF2">
    <property type="entry name" value="PLASMA MEMBRANE IRON PERMEASE"/>
    <property type="match status" value="1"/>
</dbReference>
<keyword evidence="4 6" id="KW-1133">Transmembrane helix</keyword>
<accession>A0A402BED2</accession>
<evidence type="ECO:0000256" key="4">
    <source>
        <dbReference type="ARBA" id="ARBA00022989"/>
    </source>
</evidence>
<comment type="caution">
    <text evidence="7">The sequence shown here is derived from an EMBL/GenBank/DDBJ whole genome shotgun (WGS) entry which is preliminary data.</text>
</comment>
<evidence type="ECO:0000256" key="2">
    <source>
        <dbReference type="ARBA" id="ARBA00008333"/>
    </source>
</evidence>
<dbReference type="InterPro" id="IPR004923">
    <property type="entry name" value="FTR1/Fip1/EfeU"/>
</dbReference>
<protein>
    <recommendedName>
        <fullName evidence="9">Iron permease FTR1</fullName>
    </recommendedName>
</protein>
<evidence type="ECO:0000313" key="8">
    <source>
        <dbReference type="Proteomes" id="UP000287171"/>
    </source>
</evidence>
<feature type="transmembrane region" description="Helical" evidence="6">
    <location>
        <begin position="74"/>
        <end position="95"/>
    </location>
</feature>
<feature type="transmembrane region" description="Helical" evidence="6">
    <location>
        <begin position="143"/>
        <end position="160"/>
    </location>
</feature>
<gene>
    <name evidence="7" type="ORF">KDA_52750</name>
</gene>
<comment type="similarity">
    <text evidence="2">Belongs to the oxidase-dependent Fe transporter (OFeT) (TC 9.A.10.1) family.</text>
</comment>
<evidence type="ECO:0000256" key="3">
    <source>
        <dbReference type="ARBA" id="ARBA00022692"/>
    </source>
</evidence>
<evidence type="ECO:0000256" key="5">
    <source>
        <dbReference type="ARBA" id="ARBA00023136"/>
    </source>
</evidence>
<evidence type="ECO:0000313" key="7">
    <source>
        <dbReference type="EMBL" id="GCE29791.1"/>
    </source>
</evidence>
<evidence type="ECO:0000256" key="6">
    <source>
        <dbReference type="SAM" id="Phobius"/>
    </source>
</evidence>
<keyword evidence="8" id="KW-1185">Reference proteome</keyword>
<name>A0A402BED2_9CHLR</name>
<dbReference type="GO" id="GO:0015093">
    <property type="term" value="F:ferrous iron transmembrane transporter activity"/>
    <property type="evidence" value="ECO:0007669"/>
    <property type="project" value="TreeGrafter"/>
</dbReference>
<proteinExistence type="inferred from homology"/>
<dbReference type="Pfam" id="PF03239">
    <property type="entry name" value="FTR1"/>
    <property type="match status" value="1"/>
</dbReference>